<dbReference type="GO" id="GO:0004497">
    <property type="term" value="F:monooxygenase activity"/>
    <property type="evidence" value="ECO:0007669"/>
    <property type="project" value="UniProtKB-KW"/>
</dbReference>
<dbReference type="PIRSF" id="PIRSF000337">
    <property type="entry name" value="NTA_MOA"/>
    <property type="match status" value="1"/>
</dbReference>
<dbReference type="InterPro" id="IPR036661">
    <property type="entry name" value="Luciferase-like_sf"/>
</dbReference>
<reference evidence="8 9" key="1">
    <citation type="submission" date="2019-09" db="EMBL/GenBank/DDBJ databases">
        <title>Genome sequencing of strain KACC 19306.</title>
        <authorList>
            <person name="Heo J."/>
            <person name="Kim S.-J."/>
            <person name="Kim J.-S."/>
            <person name="Hong S.-B."/>
            <person name="Kwon S.-W."/>
        </authorList>
    </citation>
    <scope>NUCLEOTIDE SEQUENCE [LARGE SCALE GENOMIC DNA]</scope>
    <source>
        <strain evidence="8 9">KACC 19306</strain>
    </source>
</reference>
<keyword evidence="1 6" id="KW-0285">Flavoprotein</keyword>
<evidence type="ECO:0000256" key="2">
    <source>
        <dbReference type="ARBA" id="ARBA00022643"/>
    </source>
</evidence>
<dbReference type="EC" id="1.14.-.-" evidence="8"/>
<dbReference type="InterPro" id="IPR016215">
    <property type="entry name" value="NTA_MOA"/>
</dbReference>
<sequence>MTADRPRRMSLGMNVLGLGGHAAAAHLHEVPPTATTDVDYFVNIAKISERGALDGIFLADGPAYQGGRAGGGKLDPIVLLTAVAAATERIGVIATASTSYNHPYNLARRIASLDHISRGRAGWNAVTTAGDAAARNFGQDGAAFHSDRYRRADEFIDVVTKAWGSWAPDATRLGPDGLIDRRPDAVQPIGHTGEFFSVEGAGTLPRTPQGRPVIVQAGASEGGKNLGARWADAIFTAQTTLEDGIAFARDIRARAAAFGRNPNHVRILPGLSTVIGSTEEEAQRRWDELDSHLSFEQEYAQISGRLGVDVRELDLDAPLPWEKFPKPDDSFRTSHGFLEAQLSLARRENLTPRQLVKRIRSGHRLAVGTPEQIADTLEQWFRAGAGDGFNIMPDAFPSGAEIFVDHVVPELRRRGLFRHEYEGTTLRDHLGLPHHDLIEADERERAGSRALAS</sequence>
<dbReference type="SUPFAM" id="SSF51679">
    <property type="entry name" value="Bacterial luciferase-like"/>
    <property type="match status" value="1"/>
</dbReference>
<dbReference type="RefSeq" id="WP_149160586.1">
    <property type="nucleotide sequence ID" value="NZ_CP043505.1"/>
</dbReference>
<dbReference type="PANTHER" id="PTHR30011:SF16">
    <property type="entry name" value="C2H2 FINGER DOMAIN TRANSCRIPTION FACTOR (EUROFUNG)-RELATED"/>
    <property type="match status" value="1"/>
</dbReference>
<evidence type="ECO:0000313" key="8">
    <source>
        <dbReference type="EMBL" id="QEO14567.1"/>
    </source>
</evidence>
<dbReference type="Gene3D" id="3.20.20.30">
    <property type="entry name" value="Luciferase-like domain"/>
    <property type="match status" value="1"/>
</dbReference>
<evidence type="ECO:0000256" key="4">
    <source>
        <dbReference type="ARBA" id="ARBA00023033"/>
    </source>
</evidence>
<dbReference type="EMBL" id="CP043505">
    <property type="protein sequence ID" value="QEO14567.1"/>
    <property type="molecule type" value="Genomic_DNA"/>
</dbReference>
<feature type="binding site" evidence="6">
    <location>
        <position position="95"/>
    </location>
    <ligand>
        <name>FMN</name>
        <dbReference type="ChEBI" id="CHEBI:58210"/>
    </ligand>
</feature>
<keyword evidence="9" id="KW-1185">Reference proteome</keyword>
<keyword evidence="2 6" id="KW-0288">FMN</keyword>
<proteinExistence type="inferred from homology"/>
<evidence type="ECO:0000259" key="7">
    <source>
        <dbReference type="Pfam" id="PF00296"/>
    </source>
</evidence>
<dbReference type="Proteomes" id="UP000324678">
    <property type="component" value="Chromosome"/>
</dbReference>
<accession>A0A5C1YHQ2</accession>
<keyword evidence="3 8" id="KW-0560">Oxidoreductase</keyword>
<keyword evidence="4 8" id="KW-0503">Monooxygenase</keyword>
<dbReference type="KEGG" id="ail:FLP10_09145"/>
<dbReference type="GO" id="GO:0016705">
    <property type="term" value="F:oxidoreductase activity, acting on paired donors, with incorporation or reduction of molecular oxygen"/>
    <property type="evidence" value="ECO:0007669"/>
    <property type="project" value="InterPro"/>
</dbReference>
<name>A0A5C1YHQ2_9MICO</name>
<feature type="binding site" evidence="6">
    <location>
        <position position="145"/>
    </location>
    <ligand>
        <name>FMN</name>
        <dbReference type="ChEBI" id="CHEBI:58210"/>
    </ligand>
</feature>
<dbReference type="Pfam" id="PF00296">
    <property type="entry name" value="Bac_luciferase"/>
    <property type="match status" value="1"/>
</dbReference>
<dbReference type="OrthoDB" id="3265338at2"/>
<evidence type="ECO:0000256" key="1">
    <source>
        <dbReference type="ARBA" id="ARBA00022630"/>
    </source>
</evidence>
<protein>
    <submittedName>
        <fullName evidence="8">NtaA/DmoA family FMN-dependent monooxygenase</fullName>
        <ecNumber evidence="8">1.14.-.-</ecNumber>
    </submittedName>
</protein>
<gene>
    <name evidence="8" type="ORF">FLP10_09145</name>
</gene>
<feature type="binding site" evidence="6">
    <location>
        <position position="149"/>
    </location>
    <ligand>
        <name>FMN</name>
        <dbReference type="ChEBI" id="CHEBI:58210"/>
    </ligand>
</feature>
<organism evidence="8 9">
    <name type="scientific">Agromyces intestinalis</name>
    <dbReference type="NCBI Taxonomy" id="2592652"/>
    <lineage>
        <taxon>Bacteria</taxon>
        <taxon>Bacillati</taxon>
        <taxon>Actinomycetota</taxon>
        <taxon>Actinomycetes</taxon>
        <taxon>Micrococcales</taxon>
        <taxon>Microbacteriaceae</taxon>
        <taxon>Agromyces</taxon>
    </lineage>
</organism>
<dbReference type="InterPro" id="IPR051260">
    <property type="entry name" value="Diverse_substr_monoxygenases"/>
</dbReference>
<feature type="binding site" evidence="6">
    <location>
        <position position="60"/>
    </location>
    <ligand>
        <name>FMN</name>
        <dbReference type="ChEBI" id="CHEBI:58210"/>
    </ligand>
</feature>
<dbReference type="InterPro" id="IPR011251">
    <property type="entry name" value="Luciferase-like_dom"/>
</dbReference>
<dbReference type="AlphaFoldDB" id="A0A5C1YHQ2"/>
<evidence type="ECO:0000313" key="9">
    <source>
        <dbReference type="Proteomes" id="UP000324678"/>
    </source>
</evidence>
<evidence type="ECO:0000256" key="5">
    <source>
        <dbReference type="ARBA" id="ARBA00033748"/>
    </source>
</evidence>
<feature type="binding site" evidence="6">
    <location>
        <position position="220"/>
    </location>
    <ligand>
        <name>FMN</name>
        <dbReference type="ChEBI" id="CHEBI:58210"/>
    </ligand>
</feature>
<dbReference type="NCBIfam" id="TIGR03860">
    <property type="entry name" value="FMN_nitrolo"/>
    <property type="match status" value="1"/>
</dbReference>
<evidence type="ECO:0000256" key="6">
    <source>
        <dbReference type="PIRSR" id="PIRSR000337-1"/>
    </source>
</evidence>
<comment type="similarity">
    <text evidence="5">Belongs to the NtaA/SnaA/DszA monooxygenase family.</text>
</comment>
<dbReference type="CDD" id="cd01095">
    <property type="entry name" value="Nitrilotriacetate_monoxgenase"/>
    <property type="match status" value="1"/>
</dbReference>
<dbReference type="PANTHER" id="PTHR30011">
    <property type="entry name" value="ALKANESULFONATE MONOOXYGENASE-RELATED"/>
    <property type="match status" value="1"/>
</dbReference>
<feature type="domain" description="Luciferase-like" evidence="7">
    <location>
        <begin position="31"/>
        <end position="385"/>
    </location>
</feature>
<evidence type="ECO:0000256" key="3">
    <source>
        <dbReference type="ARBA" id="ARBA00023002"/>
    </source>
</evidence>